<dbReference type="AlphaFoldDB" id="A0A7S3ARV5"/>
<organism evidence="1">
    <name type="scientific">Haptolina ericina</name>
    <dbReference type="NCBI Taxonomy" id="156174"/>
    <lineage>
        <taxon>Eukaryota</taxon>
        <taxon>Haptista</taxon>
        <taxon>Haptophyta</taxon>
        <taxon>Prymnesiophyceae</taxon>
        <taxon>Prymnesiales</taxon>
        <taxon>Prymnesiaceae</taxon>
        <taxon>Haptolina</taxon>
    </lineage>
</organism>
<gene>
    <name evidence="1" type="ORF">HERI1096_LOCUS13270</name>
</gene>
<name>A0A7S3ARV5_9EUKA</name>
<dbReference type="SUPFAM" id="SSF158682">
    <property type="entry name" value="TerB-like"/>
    <property type="match status" value="1"/>
</dbReference>
<dbReference type="EMBL" id="HBHX01023879">
    <property type="protein sequence ID" value="CAE0112610.1"/>
    <property type="molecule type" value="Transcribed_RNA"/>
</dbReference>
<evidence type="ECO:0000313" key="1">
    <source>
        <dbReference type="EMBL" id="CAE0112610.1"/>
    </source>
</evidence>
<proteinExistence type="predicted"/>
<dbReference type="InterPro" id="IPR029024">
    <property type="entry name" value="TerB-like"/>
</dbReference>
<protein>
    <submittedName>
        <fullName evidence="1">Uncharacterized protein</fullName>
    </submittedName>
</protein>
<reference evidence="1" key="1">
    <citation type="submission" date="2021-01" db="EMBL/GenBank/DDBJ databases">
        <authorList>
            <person name="Corre E."/>
            <person name="Pelletier E."/>
            <person name="Niang G."/>
            <person name="Scheremetjew M."/>
            <person name="Finn R."/>
            <person name="Kale V."/>
            <person name="Holt S."/>
            <person name="Cochrane G."/>
            <person name="Meng A."/>
            <person name="Brown T."/>
            <person name="Cohen L."/>
        </authorList>
    </citation>
    <scope>NUCLEOTIDE SEQUENCE</scope>
    <source>
        <strain evidence="1">CCMP281</strain>
    </source>
</reference>
<accession>A0A7S3ARV5</accession>
<sequence length="211" mass="22523">MNALKFHPAFVGSRLFDNLPVQFAELLPALTLEVDSIAEGVDTVGVEWHVQCGATAFPLGRGLSQARVCTQTGKIERVVDIAEAPWRVIGLIALPFINVVQALMALLMPPARGERLTRGRSPTELAGAAGAAGEGVRVAARETAPSQRHENEKTYGLMLGAVLVDGVVDPAERDMLASFAAENGVSPALHVALLEEAGWSEEDYRQGSRSR</sequence>